<gene>
    <name evidence="2" type="ORF">OOT00_15805</name>
</gene>
<reference evidence="2 3" key="1">
    <citation type="submission" date="2022-11" db="EMBL/GenBank/DDBJ databases">
        <title>Desulfobotulus tamanensis H1 sp. nov. - anaerobic, alkaliphilic, sulphate reducing bacterium isolated from terrestrial mud volcano.</title>
        <authorList>
            <person name="Frolova A."/>
            <person name="Merkel A.Y."/>
            <person name="Slobodkin A.I."/>
        </authorList>
    </citation>
    <scope>NUCLEOTIDE SEQUENCE [LARGE SCALE GENOMIC DNA]</scope>
    <source>
        <strain evidence="2 3">H1</strain>
    </source>
</reference>
<organism evidence="2 3">
    <name type="scientific">Desulfobotulus pelophilus</name>
    <dbReference type="NCBI Taxonomy" id="2823377"/>
    <lineage>
        <taxon>Bacteria</taxon>
        <taxon>Pseudomonadati</taxon>
        <taxon>Thermodesulfobacteriota</taxon>
        <taxon>Desulfobacteria</taxon>
        <taxon>Desulfobacterales</taxon>
        <taxon>Desulfobacteraceae</taxon>
        <taxon>Desulfobotulus</taxon>
    </lineage>
</organism>
<dbReference type="Pfam" id="PF13469">
    <property type="entry name" value="Sulfotransfer_3"/>
    <property type="match status" value="1"/>
</dbReference>
<keyword evidence="3" id="KW-1185">Reference proteome</keyword>
<accession>A0ABT3NDA4</accession>
<sequence length="295" mass="34480">MKRNPIFIGGDGRSGTTLLSLILNSHSKLIVGPELHFRGPKNLSSYILGCLKQWELMKGDLLGLKKNEYYKNAVNFIVRCKRFGIDEKILEAMINKVVFLNNYEMIKFEERAVLIDEMSSYLINISHAERWGIKIMKDIKISNKYLEIWPEAQFVHIVRDGRDVAASQMRDHGSWGYKSIEDAAKGWKELIDRSRVTPNGSLLELKYEDLVRYPQKSIHQITDFLNIDWEDRVLYHHEYDHSLYRNSYNHPSINTVINPINQNAIGRYKKDLSLKEIEIFNTMAKSYLLEFGYID</sequence>
<dbReference type="EMBL" id="JAPFPW010000048">
    <property type="protein sequence ID" value="MCW7755441.1"/>
    <property type="molecule type" value="Genomic_DNA"/>
</dbReference>
<dbReference type="Gene3D" id="3.40.50.300">
    <property type="entry name" value="P-loop containing nucleotide triphosphate hydrolases"/>
    <property type="match status" value="1"/>
</dbReference>
<evidence type="ECO:0000313" key="2">
    <source>
        <dbReference type="EMBL" id="MCW7755441.1"/>
    </source>
</evidence>
<proteinExistence type="predicted"/>
<dbReference type="PANTHER" id="PTHR12788:SF10">
    <property type="entry name" value="PROTEIN-TYROSINE SULFOTRANSFERASE"/>
    <property type="match status" value="1"/>
</dbReference>
<name>A0ABT3NDA4_9BACT</name>
<dbReference type="PANTHER" id="PTHR12788">
    <property type="entry name" value="PROTEIN-TYROSINE SULFOTRANSFERASE 2"/>
    <property type="match status" value="1"/>
</dbReference>
<dbReference type="SUPFAM" id="SSF52540">
    <property type="entry name" value="P-loop containing nucleoside triphosphate hydrolases"/>
    <property type="match status" value="1"/>
</dbReference>
<protein>
    <submittedName>
        <fullName evidence="2">Sulfotransferase</fullName>
    </submittedName>
</protein>
<dbReference type="RefSeq" id="WP_265426389.1">
    <property type="nucleotide sequence ID" value="NZ_JAPFPW010000048.1"/>
</dbReference>
<evidence type="ECO:0000256" key="1">
    <source>
        <dbReference type="ARBA" id="ARBA00022679"/>
    </source>
</evidence>
<keyword evidence="1" id="KW-0808">Transferase</keyword>
<comment type="caution">
    <text evidence="2">The sequence shown here is derived from an EMBL/GenBank/DDBJ whole genome shotgun (WGS) entry which is preliminary data.</text>
</comment>
<evidence type="ECO:0000313" key="3">
    <source>
        <dbReference type="Proteomes" id="UP001209681"/>
    </source>
</evidence>
<dbReference type="InterPro" id="IPR026634">
    <property type="entry name" value="TPST-like"/>
</dbReference>
<dbReference type="Proteomes" id="UP001209681">
    <property type="component" value="Unassembled WGS sequence"/>
</dbReference>
<dbReference type="InterPro" id="IPR027417">
    <property type="entry name" value="P-loop_NTPase"/>
</dbReference>